<comment type="caution">
    <text evidence="3">The sequence shown here is derived from an EMBL/GenBank/DDBJ whole genome shotgun (WGS) entry which is preliminary data.</text>
</comment>
<keyword evidence="4" id="KW-1185">Reference proteome</keyword>
<proteinExistence type="predicted"/>
<accession>A0A4Z0NTW0</accession>
<dbReference type="Proteomes" id="UP000297535">
    <property type="component" value="Unassembled WGS sequence"/>
</dbReference>
<dbReference type="EMBL" id="SRLB01000005">
    <property type="protein sequence ID" value="TGE00838.1"/>
    <property type="molecule type" value="Genomic_DNA"/>
</dbReference>
<evidence type="ECO:0008006" key="5">
    <source>
        <dbReference type="Google" id="ProtNLM"/>
    </source>
</evidence>
<keyword evidence="2" id="KW-0732">Signal</keyword>
<reference evidence="3 4" key="1">
    <citation type="submission" date="2019-04" db="EMBL/GenBank/DDBJ databases">
        <authorList>
            <person name="Feng G."/>
            <person name="Zhu H."/>
        </authorList>
    </citation>
    <scope>NUCLEOTIDE SEQUENCE [LARGE SCALE GENOMIC DNA]</scope>
    <source>
        <strain evidence="3 4">6HR-1</strain>
    </source>
</reference>
<evidence type="ECO:0000313" key="4">
    <source>
        <dbReference type="Proteomes" id="UP000297535"/>
    </source>
</evidence>
<protein>
    <recommendedName>
        <fullName evidence="5">Porin</fullName>
    </recommendedName>
</protein>
<evidence type="ECO:0000313" key="3">
    <source>
        <dbReference type="EMBL" id="TGE00838.1"/>
    </source>
</evidence>
<evidence type="ECO:0000256" key="2">
    <source>
        <dbReference type="SAM" id="SignalP"/>
    </source>
</evidence>
<feature type="chain" id="PRO_5021441773" description="Porin" evidence="2">
    <location>
        <begin position="21"/>
        <end position="84"/>
    </location>
</feature>
<organism evidence="3 4">
    <name type="scientific">Methylobacterium nonmethylotrophicum</name>
    <dbReference type="NCBI Taxonomy" id="1141884"/>
    <lineage>
        <taxon>Bacteria</taxon>
        <taxon>Pseudomonadati</taxon>
        <taxon>Pseudomonadota</taxon>
        <taxon>Alphaproteobacteria</taxon>
        <taxon>Hyphomicrobiales</taxon>
        <taxon>Methylobacteriaceae</taxon>
        <taxon>Methylobacterium</taxon>
    </lineage>
</organism>
<feature type="compositionally biased region" description="Low complexity" evidence="1">
    <location>
        <begin position="61"/>
        <end position="78"/>
    </location>
</feature>
<dbReference type="OrthoDB" id="7998979at2"/>
<dbReference type="AlphaFoldDB" id="A0A4Z0NTW0"/>
<evidence type="ECO:0000256" key="1">
    <source>
        <dbReference type="SAM" id="MobiDB-lite"/>
    </source>
</evidence>
<feature type="region of interest" description="Disordered" evidence="1">
    <location>
        <begin position="38"/>
        <end position="84"/>
    </location>
</feature>
<gene>
    <name evidence="3" type="ORF">EU555_07800</name>
</gene>
<sequence>MWATLIGLALAGTLASPAAAEDFTGFYAGVNAGYGWGKDRTDGTRPGAPLPAQAATRDGDGLPPSAARAAARNPALAGGVNGTR</sequence>
<name>A0A4Z0NTW0_9HYPH</name>
<feature type="signal peptide" evidence="2">
    <location>
        <begin position="1"/>
        <end position="20"/>
    </location>
</feature>